<keyword evidence="11" id="KW-0407">Ion channel</keyword>
<accession>T0R5Z9</accession>
<dbReference type="Proteomes" id="UP000030762">
    <property type="component" value="Unassembled WGS sequence"/>
</dbReference>
<evidence type="ECO:0000256" key="2">
    <source>
        <dbReference type="ARBA" id="ARBA00022448"/>
    </source>
</evidence>
<dbReference type="EMBL" id="JH767342">
    <property type="protein sequence ID" value="EQC24922.1"/>
    <property type="molecule type" value="Genomic_DNA"/>
</dbReference>
<dbReference type="InParanoid" id="T0R5Z9"/>
<keyword evidence="9" id="KW-0406">Ion transport</keyword>
<feature type="transmembrane region" description="Helical" evidence="13">
    <location>
        <begin position="502"/>
        <end position="520"/>
    </location>
</feature>
<feature type="transmembrane region" description="Helical" evidence="13">
    <location>
        <begin position="293"/>
        <end position="312"/>
    </location>
</feature>
<dbReference type="AlphaFoldDB" id="T0R5Z9"/>
<reference evidence="15 16" key="1">
    <citation type="submission" date="2012-04" db="EMBL/GenBank/DDBJ databases">
        <title>The Genome Sequence of Saprolegnia declina VS20.</title>
        <authorList>
            <consortium name="The Broad Institute Genome Sequencing Platform"/>
            <person name="Russ C."/>
            <person name="Nusbaum C."/>
            <person name="Tyler B."/>
            <person name="van West P."/>
            <person name="Dieguez-Uribeondo J."/>
            <person name="de Bruijn I."/>
            <person name="Tripathy S."/>
            <person name="Jiang R."/>
            <person name="Young S.K."/>
            <person name="Zeng Q."/>
            <person name="Gargeya S."/>
            <person name="Fitzgerald M."/>
            <person name="Haas B."/>
            <person name="Abouelleil A."/>
            <person name="Alvarado L."/>
            <person name="Arachchi H.M."/>
            <person name="Berlin A."/>
            <person name="Chapman S.B."/>
            <person name="Goldberg J."/>
            <person name="Griggs A."/>
            <person name="Gujja S."/>
            <person name="Hansen M."/>
            <person name="Howarth C."/>
            <person name="Imamovic A."/>
            <person name="Larimer J."/>
            <person name="McCowen C."/>
            <person name="Montmayeur A."/>
            <person name="Murphy C."/>
            <person name="Neiman D."/>
            <person name="Pearson M."/>
            <person name="Priest M."/>
            <person name="Roberts A."/>
            <person name="Saif S."/>
            <person name="Shea T."/>
            <person name="Sisk P."/>
            <person name="Sykes S."/>
            <person name="Wortman J."/>
            <person name="Nusbaum C."/>
            <person name="Birren B."/>
        </authorList>
    </citation>
    <scope>NUCLEOTIDE SEQUENCE [LARGE SCALE GENOMIC DNA]</scope>
    <source>
        <strain evidence="15 16">VS20</strain>
    </source>
</reference>
<comment type="subcellular location">
    <subcellularLocation>
        <location evidence="1">Cell membrane</location>
        <topology evidence="1">Multi-pass membrane protein</topology>
    </subcellularLocation>
</comment>
<keyword evidence="5 13" id="KW-0812">Transmembrane</keyword>
<keyword evidence="8 13" id="KW-1133">Transmembrane helix</keyword>
<evidence type="ECO:0000313" key="15">
    <source>
        <dbReference type="EMBL" id="EQC24922.1"/>
    </source>
</evidence>
<evidence type="ECO:0000256" key="3">
    <source>
        <dbReference type="ARBA" id="ARBA00022475"/>
    </source>
</evidence>
<feature type="transmembrane region" description="Helical" evidence="13">
    <location>
        <begin position="263"/>
        <end position="281"/>
    </location>
</feature>
<keyword evidence="6" id="KW-0677">Repeat</keyword>
<evidence type="ECO:0000256" key="8">
    <source>
        <dbReference type="ARBA" id="ARBA00022989"/>
    </source>
</evidence>
<dbReference type="Gene3D" id="1.25.40.20">
    <property type="entry name" value="Ankyrin repeat-containing domain"/>
    <property type="match status" value="1"/>
</dbReference>
<dbReference type="GO" id="GO:0098703">
    <property type="term" value="P:calcium ion import across plasma membrane"/>
    <property type="evidence" value="ECO:0007669"/>
    <property type="project" value="TreeGrafter"/>
</dbReference>
<evidence type="ECO:0000256" key="10">
    <source>
        <dbReference type="ARBA" id="ARBA00023136"/>
    </source>
</evidence>
<dbReference type="PROSITE" id="PS50088">
    <property type="entry name" value="ANK_REPEAT"/>
    <property type="match status" value="2"/>
</dbReference>
<dbReference type="SMART" id="SM00248">
    <property type="entry name" value="ANK"/>
    <property type="match status" value="2"/>
</dbReference>
<dbReference type="PANTHER" id="PTHR10582:SF2">
    <property type="entry name" value="INACTIVE"/>
    <property type="match status" value="1"/>
</dbReference>
<feature type="repeat" description="ANK" evidence="12">
    <location>
        <begin position="43"/>
        <end position="75"/>
    </location>
</feature>
<dbReference type="GO" id="GO:0005216">
    <property type="term" value="F:monoatomic ion channel activity"/>
    <property type="evidence" value="ECO:0007669"/>
    <property type="project" value="InterPro"/>
</dbReference>
<feature type="transmembrane region" description="Helical" evidence="13">
    <location>
        <begin position="564"/>
        <end position="588"/>
    </location>
</feature>
<evidence type="ECO:0000256" key="5">
    <source>
        <dbReference type="ARBA" id="ARBA00022692"/>
    </source>
</evidence>
<dbReference type="GeneID" id="19957918"/>
<keyword evidence="4" id="KW-0109">Calcium transport</keyword>
<evidence type="ECO:0000256" key="13">
    <source>
        <dbReference type="SAM" id="Phobius"/>
    </source>
</evidence>
<evidence type="ECO:0000313" key="16">
    <source>
        <dbReference type="Proteomes" id="UP000030762"/>
    </source>
</evidence>
<name>T0R5Z9_SAPDV</name>
<evidence type="ECO:0000256" key="4">
    <source>
        <dbReference type="ARBA" id="ARBA00022568"/>
    </source>
</evidence>
<proteinExistence type="predicted"/>
<dbReference type="RefSeq" id="XP_008621650.1">
    <property type="nucleotide sequence ID" value="XM_008623428.1"/>
</dbReference>
<feature type="repeat" description="ANK" evidence="12">
    <location>
        <begin position="87"/>
        <end position="115"/>
    </location>
</feature>
<dbReference type="InterPro" id="IPR002110">
    <property type="entry name" value="Ankyrin_rpt"/>
</dbReference>
<keyword evidence="2" id="KW-0813">Transport</keyword>
<protein>
    <recommendedName>
        <fullName evidence="14">Ion transport domain-containing protein</fullName>
    </recommendedName>
</protein>
<keyword evidence="16" id="KW-1185">Reference proteome</keyword>
<dbReference type="OMA" id="AETHAYW"/>
<feature type="transmembrane region" description="Helical" evidence="13">
    <location>
        <begin position="461"/>
        <end position="482"/>
    </location>
</feature>
<feature type="transmembrane region" description="Helical" evidence="13">
    <location>
        <begin position="353"/>
        <end position="375"/>
    </location>
</feature>
<evidence type="ECO:0000256" key="7">
    <source>
        <dbReference type="ARBA" id="ARBA00022837"/>
    </source>
</evidence>
<sequence length="881" mass="98011">MVHAEDARRKAYPLHVLLGFKRYDDFKTQLPLHRDRLEQCDTNGKTVLMLSAEMGLEDLVDVIIAHGADVDAVVGVPYYTALDPKQYASTALTLAVTNGHVGVVELLLSHLAEIDPAYLASMTSLEASLTPRQAACVTLLQKEVAFRSTSAEYVAKWRLKLEALPDDAPFDETLFRRAIAADPSLGRLFLNDCLSPDRHTLGFTKLEAVYGRRVTSSALYSIVQYQDATKRDGAKALLDHIVMQRILQLKWEFFAQRMFVEQLLWYGILLASMTVAVTLQPSTIDANDNDAPLRVWCVSVVFCVVGLVAVQWTRPTPLLYLATCLHRFAAPSPLHCQHDPRHLGPAKTNVKRLLCLGTVAVTVYMYMTCIDAPLWHRIPWSTTVVGTASLSDMCVYGSLLASTLYFVRLEYQEFVGHDRLHTAETHAYWSSRLNLWQLMTYMGILLVYLPLASYLEPVTSLCLGSLLTLSLWLLSLQFFAVFQTGGYLLPMLSALLRDVSNFLAFFGVVQAAFTCVFYQLFRSQSNANSYASLWASFRTSYFVMLGQFDVDGTWATPSELPPLLYHYSFVLLMLHAGVVMLLLLNVLLATMNETVADGLRASQRDAMWSYAACILRLELTLPLSRQPVYYASRRPDDTNVNPAFDEVLVLADCNLCDDDMAVVRSIEEVGKDWFRTLRDLQRRAVIEIDALTAAVHDANHFCASAMYPMACEVGIPTARAAIDAAFASVVAKRAPEPSDRCSRLRAVQRTVQQHWTSLASALSLEATTNTADQHDVLFAMVHGVSMAAMLARAWQSIEAVFDAAAARWEERPEPTPSQLRDAIVASTKAQNAQLQAHVDACMAAMQAMETRYTAALEESKAANRALDAKLSEVLTLLHVKA</sequence>
<evidence type="ECO:0000256" key="1">
    <source>
        <dbReference type="ARBA" id="ARBA00004651"/>
    </source>
</evidence>
<evidence type="ECO:0000256" key="6">
    <source>
        <dbReference type="ARBA" id="ARBA00022737"/>
    </source>
</evidence>
<dbReference type="OrthoDB" id="533508at2759"/>
<evidence type="ECO:0000256" key="11">
    <source>
        <dbReference type="ARBA" id="ARBA00023303"/>
    </source>
</evidence>
<dbReference type="VEuPathDB" id="FungiDB:SDRG_17191"/>
<keyword evidence="3" id="KW-1003">Cell membrane</keyword>
<dbReference type="InterPro" id="IPR024862">
    <property type="entry name" value="TRPV"/>
</dbReference>
<evidence type="ECO:0000256" key="9">
    <source>
        <dbReference type="ARBA" id="ARBA00023065"/>
    </source>
</evidence>
<evidence type="ECO:0000256" key="12">
    <source>
        <dbReference type="PROSITE-ProRule" id="PRU00023"/>
    </source>
</evidence>
<dbReference type="Pfam" id="PF00520">
    <property type="entry name" value="Ion_trans"/>
    <property type="match status" value="1"/>
</dbReference>
<keyword evidence="10 13" id="KW-0472">Membrane</keyword>
<feature type="transmembrane region" description="Helical" evidence="13">
    <location>
        <begin position="435"/>
        <end position="454"/>
    </location>
</feature>
<feature type="domain" description="Ion transport" evidence="14">
    <location>
        <begin position="419"/>
        <end position="597"/>
    </location>
</feature>
<keyword evidence="7" id="KW-0106">Calcium</keyword>
<dbReference type="SUPFAM" id="SSF48403">
    <property type="entry name" value="Ankyrin repeat"/>
    <property type="match status" value="1"/>
</dbReference>
<keyword evidence="12" id="KW-0040">ANK repeat</keyword>
<dbReference type="PANTHER" id="PTHR10582">
    <property type="entry name" value="TRANSIENT RECEPTOR POTENTIAL ION CHANNEL PROTEIN"/>
    <property type="match status" value="1"/>
</dbReference>
<dbReference type="InterPro" id="IPR036770">
    <property type="entry name" value="Ankyrin_rpt-contain_sf"/>
</dbReference>
<dbReference type="STRING" id="1156394.T0R5Z9"/>
<dbReference type="GO" id="GO:0005886">
    <property type="term" value="C:plasma membrane"/>
    <property type="evidence" value="ECO:0007669"/>
    <property type="project" value="UniProtKB-SubCell"/>
</dbReference>
<organism evidence="15 16">
    <name type="scientific">Saprolegnia diclina (strain VS20)</name>
    <dbReference type="NCBI Taxonomy" id="1156394"/>
    <lineage>
        <taxon>Eukaryota</taxon>
        <taxon>Sar</taxon>
        <taxon>Stramenopiles</taxon>
        <taxon>Oomycota</taxon>
        <taxon>Saprolegniomycetes</taxon>
        <taxon>Saprolegniales</taxon>
        <taxon>Saprolegniaceae</taxon>
        <taxon>Saprolegnia</taxon>
    </lineage>
</organism>
<evidence type="ECO:0000259" key="14">
    <source>
        <dbReference type="Pfam" id="PF00520"/>
    </source>
</evidence>
<dbReference type="Pfam" id="PF12796">
    <property type="entry name" value="Ank_2"/>
    <property type="match status" value="1"/>
</dbReference>
<dbReference type="InterPro" id="IPR005821">
    <property type="entry name" value="Ion_trans_dom"/>
</dbReference>
<dbReference type="PROSITE" id="PS50297">
    <property type="entry name" value="ANK_REP_REGION"/>
    <property type="match status" value="2"/>
</dbReference>
<gene>
    <name evidence="15" type="ORF">SDRG_17191</name>
</gene>